<dbReference type="FunFam" id="3.40.50.720:FF:000203">
    <property type="entry name" value="D-3-phosphoglycerate dehydrogenase (SerA)"/>
    <property type="match status" value="1"/>
</dbReference>
<evidence type="ECO:0000256" key="4">
    <source>
        <dbReference type="RuleBase" id="RU003719"/>
    </source>
</evidence>
<evidence type="ECO:0008006" key="9">
    <source>
        <dbReference type="Google" id="ProtNLM"/>
    </source>
</evidence>
<feature type="domain" description="D-isomer specific 2-hydroxyacid dehydrogenase NAD-binding" evidence="6">
    <location>
        <begin position="108"/>
        <end position="283"/>
    </location>
</feature>
<dbReference type="InterPro" id="IPR029753">
    <property type="entry name" value="D-isomer_DH_CS"/>
</dbReference>
<sequence length="317" mass="35315">MKIIVTDCDHDNMIQEEEVFGKAGMTYTHLACKTEDDLIEQAKGGEIMMTQYGPFSRRVMEALRPELKLILRYGVGVNTIDLEAATQLGVQVCNVPDYGMNEVADQAMGMMLGLARKICEMNDCTKHKTWNYTEAIPVHRIPGSTVGIVGFGRIGRTFAKRMMGFDCRRIACDPVYEEGSVHEGVEIVTLDTLLKESDMISVHCPLLPETMNMINMEAFKKMKPTAYLVNTARGGIVNEGDLLTALQEKMIAGAALDVVSEEPMEVGAALFEFDNFLCSPHMAWYSQESALELKRKIAEEAVRFAKGEPVMYPVNHL</sequence>
<dbReference type="GO" id="GO:0003714">
    <property type="term" value="F:transcription corepressor activity"/>
    <property type="evidence" value="ECO:0007669"/>
    <property type="project" value="InterPro"/>
</dbReference>
<dbReference type="RefSeq" id="WP_007860979.1">
    <property type="nucleotide sequence ID" value="NZ_KQ235877.1"/>
</dbReference>
<dbReference type="GO" id="GO:0016616">
    <property type="term" value="F:oxidoreductase activity, acting on the CH-OH group of donors, NAD or NADP as acceptor"/>
    <property type="evidence" value="ECO:0007669"/>
    <property type="project" value="InterPro"/>
</dbReference>
<dbReference type="PANTHER" id="PTHR43761:SF1">
    <property type="entry name" value="D-ISOMER SPECIFIC 2-HYDROXYACID DEHYDROGENASE CATALYTIC DOMAIN-CONTAINING PROTEIN-RELATED"/>
    <property type="match status" value="1"/>
</dbReference>
<dbReference type="InterPro" id="IPR036291">
    <property type="entry name" value="NAD(P)-bd_dom_sf"/>
</dbReference>
<dbReference type="SUPFAM" id="SSF52283">
    <property type="entry name" value="Formate/glycerate dehydrogenase catalytic domain-like"/>
    <property type="match status" value="1"/>
</dbReference>
<accession>A0A0J9EY43</accession>
<evidence type="ECO:0000256" key="3">
    <source>
        <dbReference type="ARBA" id="ARBA00023027"/>
    </source>
</evidence>
<dbReference type="InterPro" id="IPR006140">
    <property type="entry name" value="D-isomer_DH_NAD-bd"/>
</dbReference>
<dbReference type="InterPro" id="IPR043322">
    <property type="entry name" value="CtBP"/>
</dbReference>
<dbReference type="SUPFAM" id="SSF51735">
    <property type="entry name" value="NAD(P)-binding Rossmann-fold domains"/>
    <property type="match status" value="1"/>
</dbReference>
<dbReference type="AlphaFoldDB" id="A0A0J9EY43"/>
<dbReference type="GeneID" id="93166258"/>
<dbReference type="EMBL" id="ADLK01000018">
    <property type="protein sequence ID" value="KMW20875.1"/>
    <property type="molecule type" value="Genomic_DNA"/>
</dbReference>
<dbReference type="Proteomes" id="UP000037392">
    <property type="component" value="Unassembled WGS sequence"/>
</dbReference>
<evidence type="ECO:0000313" key="7">
    <source>
        <dbReference type="EMBL" id="KMW20875.1"/>
    </source>
</evidence>
<comment type="caution">
    <text evidence="7">The sequence shown here is derived from an EMBL/GenBank/DDBJ whole genome shotgun (WGS) entry which is preliminary data.</text>
</comment>
<evidence type="ECO:0000259" key="6">
    <source>
        <dbReference type="Pfam" id="PF02826"/>
    </source>
</evidence>
<keyword evidence="3" id="KW-0520">NAD</keyword>
<evidence type="ECO:0000256" key="1">
    <source>
        <dbReference type="ARBA" id="ARBA00005854"/>
    </source>
</evidence>
<keyword evidence="2 4" id="KW-0560">Oxidoreductase</keyword>
<dbReference type="InterPro" id="IPR050418">
    <property type="entry name" value="D-iso_2-hydroxyacid_DH_PdxB"/>
</dbReference>
<proteinExistence type="inferred from homology"/>
<evidence type="ECO:0000259" key="5">
    <source>
        <dbReference type="Pfam" id="PF00389"/>
    </source>
</evidence>
<gene>
    <name evidence="7" type="ORF">HMPREF9470_01934</name>
</gene>
<reference evidence="7 8" key="1">
    <citation type="submission" date="2011-04" db="EMBL/GenBank/DDBJ databases">
        <title>The Genome Sequence of Clostridium citroniae WAL-19142.</title>
        <authorList>
            <consortium name="The Broad Institute Genome Sequencing Platform"/>
            <person name="Earl A."/>
            <person name="Ward D."/>
            <person name="Feldgarden M."/>
            <person name="Gevers D."/>
            <person name="Warren Y.A."/>
            <person name="Tyrrell K.L."/>
            <person name="Citron D.M."/>
            <person name="Goldstein E.J."/>
            <person name="Daigneault M."/>
            <person name="Allen-Vercoe E."/>
            <person name="Young S.K."/>
            <person name="Zeng Q."/>
            <person name="Gargeya S."/>
            <person name="Fitzgerald M."/>
            <person name="Haas B."/>
            <person name="Abouelleil A."/>
            <person name="Alvarado L."/>
            <person name="Arachchi H.M."/>
            <person name="Berlin A."/>
            <person name="Brown A."/>
            <person name="Chapman S.B."/>
            <person name="Chen Z."/>
            <person name="Dunbar C."/>
            <person name="Freedman E."/>
            <person name="Gearin G."/>
            <person name="Gellesch M."/>
            <person name="Goldberg J."/>
            <person name="Griggs A."/>
            <person name="Gujja S."/>
            <person name="Heilman E.R."/>
            <person name="Heiman D."/>
            <person name="Howarth C."/>
            <person name="Larson L."/>
            <person name="Lui A."/>
            <person name="MacDonald P.J."/>
            <person name="Mehta T."/>
            <person name="Montmayeur A."/>
            <person name="Murphy C."/>
            <person name="Neiman D."/>
            <person name="Pearson M."/>
            <person name="Priest M."/>
            <person name="Roberts A."/>
            <person name="Saif S."/>
            <person name="Shea T."/>
            <person name="Shenoy N."/>
            <person name="Sisk P."/>
            <person name="Stolte C."/>
            <person name="Sykes S."/>
            <person name="White J."/>
            <person name="Yandava C."/>
            <person name="Wortman J."/>
            <person name="Nusbaum C."/>
            <person name="Birren B."/>
        </authorList>
    </citation>
    <scope>NUCLEOTIDE SEQUENCE [LARGE SCALE GENOMIC DNA]</scope>
    <source>
        <strain evidence="7 8">WAL-19142</strain>
    </source>
</reference>
<evidence type="ECO:0000256" key="2">
    <source>
        <dbReference type="ARBA" id="ARBA00023002"/>
    </source>
</evidence>
<evidence type="ECO:0000313" key="8">
    <source>
        <dbReference type="Proteomes" id="UP000037392"/>
    </source>
</evidence>
<name>A0A0J9EY43_9FIRM</name>
<protein>
    <recommendedName>
        <fullName evidence="9">C-terminal binding protein</fullName>
    </recommendedName>
</protein>
<dbReference type="CDD" id="cd05299">
    <property type="entry name" value="CtBP_dh"/>
    <property type="match status" value="1"/>
</dbReference>
<dbReference type="PROSITE" id="PS00671">
    <property type="entry name" value="D_2_HYDROXYACID_DH_3"/>
    <property type="match status" value="1"/>
</dbReference>
<comment type="similarity">
    <text evidence="1 4">Belongs to the D-isomer specific 2-hydroxyacid dehydrogenase family.</text>
</comment>
<organism evidence="7 8">
    <name type="scientific">[Clostridium] citroniae WAL-19142</name>
    <dbReference type="NCBI Taxonomy" id="742734"/>
    <lineage>
        <taxon>Bacteria</taxon>
        <taxon>Bacillati</taxon>
        <taxon>Bacillota</taxon>
        <taxon>Clostridia</taxon>
        <taxon>Lachnospirales</taxon>
        <taxon>Lachnospiraceae</taxon>
        <taxon>Enterocloster</taxon>
    </lineage>
</organism>
<dbReference type="PANTHER" id="PTHR43761">
    <property type="entry name" value="D-ISOMER SPECIFIC 2-HYDROXYACID DEHYDROGENASE FAMILY PROTEIN (AFU_ORTHOLOGUE AFUA_1G13630)"/>
    <property type="match status" value="1"/>
</dbReference>
<dbReference type="Pfam" id="PF02826">
    <property type="entry name" value="2-Hacid_dh_C"/>
    <property type="match status" value="1"/>
</dbReference>
<dbReference type="GO" id="GO:0051287">
    <property type="term" value="F:NAD binding"/>
    <property type="evidence" value="ECO:0007669"/>
    <property type="project" value="InterPro"/>
</dbReference>
<dbReference type="Pfam" id="PF00389">
    <property type="entry name" value="2-Hacid_dh"/>
    <property type="match status" value="1"/>
</dbReference>
<dbReference type="PATRIC" id="fig|742734.4.peg.2076"/>
<dbReference type="InterPro" id="IPR006139">
    <property type="entry name" value="D-isomer_2_OHA_DH_cat_dom"/>
</dbReference>
<feature type="domain" description="D-isomer specific 2-hydroxyacid dehydrogenase catalytic" evidence="5">
    <location>
        <begin position="26"/>
        <end position="315"/>
    </location>
</feature>
<dbReference type="OrthoDB" id="9805416at2"/>
<dbReference type="Gene3D" id="3.40.50.720">
    <property type="entry name" value="NAD(P)-binding Rossmann-like Domain"/>
    <property type="match status" value="2"/>
</dbReference>